<dbReference type="PANTHER" id="PTHR11113:SF14">
    <property type="entry name" value="N-ACETYLGLUCOSAMINE-6-PHOSPHATE DEACETYLASE"/>
    <property type="match status" value="1"/>
</dbReference>
<dbReference type="InterPro" id="IPR006680">
    <property type="entry name" value="Amidohydro-rel"/>
</dbReference>
<dbReference type="AlphaFoldDB" id="A0A239FJS0"/>
<evidence type="ECO:0000256" key="7">
    <source>
        <dbReference type="PIRSR" id="PIRSR038994-2"/>
    </source>
</evidence>
<dbReference type="PANTHER" id="PTHR11113">
    <property type="entry name" value="N-ACETYLGLUCOSAMINE-6-PHOSPHATE DEACETYLASE"/>
    <property type="match status" value="1"/>
</dbReference>
<dbReference type="PIRSF" id="PIRSF038994">
    <property type="entry name" value="NagA"/>
    <property type="match status" value="1"/>
</dbReference>
<keyword evidence="11" id="KW-1185">Reference proteome</keyword>
<comment type="cofactor">
    <cofactor evidence="8">
        <name>a divalent metal cation</name>
        <dbReference type="ChEBI" id="CHEBI:60240"/>
    </cofactor>
    <text evidence="8">Binds 1 divalent metal cation per subunit.</text>
</comment>
<evidence type="ECO:0000256" key="5">
    <source>
        <dbReference type="PIRNR" id="PIRNR038994"/>
    </source>
</evidence>
<dbReference type="GO" id="GO:0008448">
    <property type="term" value="F:N-acetylglucosamine-6-phosphate deacetylase activity"/>
    <property type="evidence" value="ECO:0007669"/>
    <property type="project" value="InterPro"/>
</dbReference>
<dbReference type="Gene3D" id="2.30.40.10">
    <property type="entry name" value="Urease, subunit C, domain 1"/>
    <property type="match status" value="1"/>
</dbReference>
<dbReference type="RefSeq" id="WP_089214887.1">
    <property type="nucleotide sequence ID" value="NZ_FZPA01000002.1"/>
</dbReference>
<feature type="binding site" evidence="7">
    <location>
        <position position="140"/>
    </location>
    <ligand>
        <name>substrate</name>
    </ligand>
</feature>
<feature type="binding site" evidence="8">
    <location>
        <position position="129"/>
    </location>
    <ligand>
        <name>Zn(2+)</name>
        <dbReference type="ChEBI" id="CHEBI:29105"/>
    </ligand>
</feature>
<evidence type="ECO:0000256" key="1">
    <source>
        <dbReference type="ARBA" id="ARBA00010716"/>
    </source>
</evidence>
<dbReference type="FunFam" id="3.20.20.140:FF:000004">
    <property type="entry name" value="N-acetylglucosamine-6-phosphate deacetylase"/>
    <property type="match status" value="1"/>
</dbReference>
<keyword evidence="3 5" id="KW-0378">Hydrolase</keyword>
<evidence type="ECO:0000313" key="11">
    <source>
        <dbReference type="Proteomes" id="UP000198339"/>
    </source>
</evidence>
<dbReference type="OrthoDB" id="9776488at2"/>
<feature type="binding site" evidence="8">
    <location>
        <position position="214"/>
    </location>
    <ligand>
        <name>Zn(2+)</name>
        <dbReference type="ChEBI" id="CHEBI:29105"/>
    </ligand>
</feature>
<feature type="binding site" evidence="7">
    <location>
        <position position="225"/>
    </location>
    <ligand>
        <name>substrate</name>
    </ligand>
</feature>
<feature type="binding site" evidence="7">
    <location>
        <begin position="306"/>
        <end position="308"/>
    </location>
    <ligand>
        <name>substrate</name>
    </ligand>
</feature>
<dbReference type="GO" id="GO:0006046">
    <property type="term" value="P:N-acetylglucosamine catabolic process"/>
    <property type="evidence" value="ECO:0007669"/>
    <property type="project" value="TreeGrafter"/>
</dbReference>
<dbReference type="InterPro" id="IPR011059">
    <property type="entry name" value="Metal-dep_hydrolase_composite"/>
</dbReference>
<dbReference type="EMBL" id="FZPA01000002">
    <property type="protein sequence ID" value="SNS56543.1"/>
    <property type="molecule type" value="Genomic_DNA"/>
</dbReference>
<dbReference type="InterPro" id="IPR032466">
    <property type="entry name" value="Metal_Hydrolase"/>
</dbReference>
<proteinExistence type="inferred from homology"/>
<evidence type="ECO:0000256" key="6">
    <source>
        <dbReference type="PIRSR" id="PIRSR038994-1"/>
    </source>
</evidence>
<evidence type="ECO:0000256" key="3">
    <source>
        <dbReference type="ARBA" id="ARBA00022801"/>
    </source>
</evidence>
<feature type="active site" description="Proton donor/acceptor" evidence="6">
    <location>
        <position position="273"/>
    </location>
</feature>
<dbReference type="GO" id="GO:0046872">
    <property type="term" value="F:metal ion binding"/>
    <property type="evidence" value="ECO:0007669"/>
    <property type="project" value="UniProtKB-KW"/>
</dbReference>
<dbReference type="Proteomes" id="UP000198339">
    <property type="component" value="Unassembled WGS sequence"/>
</dbReference>
<evidence type="ECO:0000259" key="9">
    <source>
        <dbReference type="Pfam" id="PF01979"/>
    </source>
</evidence>
<accession>A0A239FJS0</accession>
<evidence type="ECO:0000256" key="8">
    <source>
        <dbReference type="PIRSR" id="PIRSR038994-3"/>
    </source>
</evidence>
<dbReference type="Gene3D" id="3.20.20.140">
    <property type="entry name" value="Metal-dependent hydrolases"/>
    <property type="match status" value="1"/>
</dbReference>
<comment type="similarity">
    <text evidence="1 5">Belongs to the metallo-dependent hydrolases superfamily. NagA family.</text>
</comment>
<evidence type="ECO:0000256" key="4">
    <source>
        <dbReference type="ARBA" id="ARBA00023277"/>
    </source>
</evidence>
<feature type="domain" description="Amidohydrolase-related" evidence="9">
    <location>
        <begin position="51"/>
        <end position="379"/>
    </location>
</feature>
<feature type="binding site" evidence="8">
    <location>
        <position position="193"/>
    </location>
    <ligand>
        <name>Zn(2+)</name>
        <dbReference type="ChEBI" id="CHEBI:29105"/>
    </ligand>
</feature>
<feature type="binding site" evidence="7">
    <location>
        <position position="249"/>
    </location>
    <ligand>
        <name>substrate</name>
    </ligand>
</feature>
<evidence type="ECO:0000256" key="2">
    <source>
        <dbReference type="ARBA" id="ARBA00022723"/>
    </source>
</evidence>
<feature type="binding site" evidence="7">
    <location>
        <begin position="217"/>
        <end position="218"/>
    </location>
    <ligand>
        <name>substrate</name>
    </ligand>
</feature>
<dbReference type="CDD" id="cd00854">
    <property type="entry name" value="NagA"/>
    <property type="match status" value="1"/>
</dbReference>
<keyword evidence="4 5" id="KW-0119">Carbohydrate metabolism</keyword>
<dbReference type="SUPFAM" id="SSF51556">
    <property type="entry name" value="Metallo-dependent hydrolases"/>
    <property type="match status" value="1"/>
</dbReference>
<organism evidence="10 11">
    <name type="scientific">Sphingopyxis indica</name>
    <dbReference type="NCBI Taxonomy" id="436663"/>
    <lineage>
        <taxon>Bacteria</taxon>
        <taxon>Pseudomonadati</taxon>
        <taxon>Pseudomonadota</taxon>
        <taxon>Alphaproteobacteria</taxon>
        <taxon>Sphingomonadales</taxon>
        <taxon>Sphingomonadaceae</taxon>
        <taxon>Sphingopyxis</taxon>
    </lineage>
</organism>
<dbReference type="NCBIfam" id="TIGR00221">
    <property type="entry name" value="nagA"/>
    <property type="match status" value="1"/>
</dbReference>
<dbReference type="SUPFAM" id="SSF51338">
    <property type="entry name" value="Composite domain of metallo-dependent hydrolases"/>
    <property type="match status" value="1"/>
</dbReference>
<evidence type="ECO:0000313" key="10">
    <source>
        <dbReference type="EMBL" id="SNS56543.1"/>
    </source>
</evidence>
<reference evidence="10 11" key="1">
    <citation type="submission" date="2017-06" db="EMBL/GenBank/DDBJ databases">
        <authorList>
            <person name="Kim H.J."/>
            <person name="Triplett B.A."/>
        </authorList>
    </citation>
    <scope>NUCLEOTIDE SEQUENCE [LARGE SCALE GENOMIC DNA]</scope>
    <source>
        <strain evidence="10 11">DS15</strain>
    </source>
</reference>
<dbReference type="Pfam" id="PF01979">
    <property type="entry name" value="Amidohydro_1"/>
    <property type="match status" value="1"/>
</dbReference>
<protein>
    <submittedName>
        <fullName evidence="10">N-acetylglucosamine 6-phosphate deacetylase</fullName>
    </submittedName>
</protein>
<dbReference type="InterPro" id="IPR003764">
    <property type="entry name" value="GlcNAc_6-P_deAcase"/>
</dbReference>
<keyword evidence="2 8" id="KW-0479">Metal-binding</keyword>
<sequence>MRFAISNGPVLADGRMLDGRAVVIADGRIEAIVPVADLDAAIDTVDLAGAMLVPGFIDVQVNGGGGALFNDDPSVETLRRIAAAHHRFGTTALMPTLISDSIPKIREAVQAVDAAIAAGVPGIAGIHIEGPFLNVDRKGTHDPKAIRKLDDEGFAAITGLRRGRTLVTLAPEVTDEKRIGQLRQCGVVVSAGHTDATFAQMERAFAAGVTGVTHLFNAMSQITPREPGVVGAALADPQCWCGIIVDGFHVDPVALRLAIKAKGGPDRFLLVSDAMPPVGHDRKEFELNGETIFASGGVCRRADGTLAGADLEMASAVRNASALLDLTIDDAIRLATRNPARFIGLEAEMGSIAPGHRANLAALDEGARVRRTWIDGRMVFGDAR</sequence>
<gene>
    <name evidence="10" type="ORF">SAMN06295955_10292</name>
</gene>
<name>A0A239FJS0_9SPHN</name>